<evidence type="ECO:0000313" key="2">
    <source>
        <dbReference type="EMBL" id="OON16163.1"/>
    </source>
</evidence>
<sequence>MQPNFANKSTAFISGTYTSVRRTRLEPSGKHLRMSAILLFMKEWHNCESSFAGMSSARNRQLPATGEENLDTLDDLNHTEPIRYSPPTPKENGDRSRSCKLEHILNGHIKTVHTDEHTEYETQKHTCELRGRRFVYRKDKDTNN</sequence>
<accession>A0A1S8WPJ9</accession>
<gene>
    <name evidence="2" type="ORF">X801_08027</name>
</gene>
<dbReference type="Proteomes" id="UP000243686">
    <property type="component" value="Unassembled WGS sequence"/>
</dbReference>
<keyword evidence="3" id="KW-1185">Reference proteome</keyword>
<evidence type="ECO:0000313" key="3">
    <source>
        <dbReference type="Proteomes" id="UP000243686"/>
    </source>
</evidence>
<evidence type="ECO:0000256" key="1">
    <source>
        <dbReference type="SAM" id="MobiDB-lite"/>
    </source>
</evidence>
<proteinExistence type="predicted"/>
<dbReference type="AlphaFoldDB" id="A0A1S8WPJ9"/>
<organism evidence="2 3">
    <name type="scientific">Opisthorchis viverrini</name>
    <name type="common">Southeast Asian liver fluke</name>
    <dbReference type="NCBI Taxonomy" id="6198"/>
    <lineage>
        <taxon>Eukaryota</taxon>
        <taxon>Metazoa</taxon>
        <taxon>Spiralia</taxon>
        <taxon>Lophotrochozoa</taxon>
        <taxon>Platyhelminthes</taxon>
        <taxon>Trematoda</taxon>
        <taxon>Digenea</taxon>
        <taxon>Opisthorchiida</taxon>
        <taxon>Opisthorchiata</taxon>
        <taxon>Opisthorchiidae</taxon>
        <taxon>Opisthorchis</taxon>
    </lineage>
</organism>
<reference evidence="2 3" key="1">
    <citation type="submission" date="2015-03" db="EMBL/GenBank/DDBJ databases">
        <title>Draft genome of the nematode, Opisthorchis viverrini.</title>
        <authorList>
            <person name="Mitreva M."/>
        </authorList>
    </citation>
    <scope>NUCLEOTIDE SEQUENCE [LARGE SCALE GENOMIC DNA]</scope>
    <source>
        <strain evidence="2">Khon Kaen</strain>
    </source>
</reference>
<feature type="region of interest" description="Disordered" evidence="1">
    <location>
        <begin position="55"/>
        <end position="97"/>
    </location>
</feature>
<protein>
    <submittedName>
        <fullName evidence="2">Uncharacterized protein</fullName>
    </submittedName>
</protein>
<dbReference type="EMBL" id="KV898541">
    <property type="protein sequence ID" value="OON16163.1"/>
    <property type="molecule type" value="Genomic_DNA"/>
</dbReference>
<name>A0A1S8WPJ9_OPIVI</name>